<evidence type="ECO:0000256" key="3">
    <source>
        <dbReference type="ARBA" id="ARBA00022679"/>
    </source>
</evidence>
<dbReference type="InterPro" id="IPR029028">
    <property type="entry name" value="Alpha/beta_knot_MTases"/>
</dbReference>
<evidence type="ECO:0000313" key="7">
    <source>
        <dbReference type="EMBL" id="CAE2232796.1"/>
    </source>
</evidence>
<dbReference type="InterPro" id="IPR001537">
    <property type="entry name" value="SpoU_MeTrfase"/>
</dbReference>
<dbReference type="Gene3D" id="1.10.8.590">
    <property type="match status" value="1"/>
</dbReference>
<evidence type="ECO:0000256" key="4">
    <source>
        <dbReference type="ARBA" id="ARBA00022691"/>
    </source>
</evidence>
<accession>A0A7S4IL60</accession>
<keyword evidence="4" id="KW-0949">S-adenosyl-L-methionine</keyword>
<dbReference type="EMBL" id="HBKQ01018605">
    <property type="protein sequence ID" value="CAE2232796.1"/>
    <property type="molecule type" value="Transcribed_RNA"/>
</dbReference>
<feature type="region of interest" description="Disordered" evidence="5">
    <location>
        <begin position="197"/>
        <end position="221"/>
    </location>
</feature>
<gene>
    <name evidence="7" type="ORF">OAUR00152_LOCUS12606</name>
</gene>
<name>A0A7S4IL60_9STRA</name>
<dbReference type="GO" id="GO:0005829">
    <property type="term" value="C:cytosol"/>
    <property type="evidence" value="ECO:0007669"/>
    <property type="project" value="TreeGrafter"/>
</dbReference>
<organism evidence="7">
    <name type="scientific">Odontella aurita</name>
    <dbReference type="NCBI Taxonomy" id="265563"/>
    <lineage>
        <taxon>Eukaryota</taxon>
        <taxon>Sar</taxon>
        <taxon>Stramenopiles</taxon>
        <taxon>Ochrophyta</taxon>
        <taxon>Bacillariophyta</taxon>
        <taxon>Mediophyceae</taxon>
        <taxon>Biddulphiophycidae</taxon>
        <taxon>Eupodiscales</taxon>
        <taxon>Odontellaceae</taxon>
        <taxon>Odontella</taxon>
    </lineage>
</organism>
<dbReference type="PANTHER" id="PTHR42786:SF2">
    <property type="entry name" value="TRNA (CYTIDINE_URIDINE-2'-O-)-METHYLTRANSFERASE TRMJ"/>
    <property type="match status" value="1"/>
</dbReference>
<dbReference type="GO" id="GO:0002128">
    <property type="term" value="P:tRNA nucleoside ribose methylation"/>
    <property type="evidence" value="ECO:0007669"/>
    <property type="project" value="TreeGrafter"/>
</dbReference>
<dbReference type="PANTHER" id="PTHR42786">
    <property type="entry name" value="TRNA/RRNA METHYLTRANSFERASE"/>
    <property type="match status" value="1"/>
</dbReference>
<sequence length="287" mass="31400">MDNIRIVLVRTYASGNIGSTARAMKTMGLKHLSLVAPRLFPDHEATKMATRGAETVLNRARVVDSLYDAVRDCEVVIACTARSRSFNLPMLSTEQAAKLLYSTANRTARPSTEEDSSPAPSQSSSSSSSSPSPSVALVFGPERNGLDGADMELAQYRVSIPAHPDSTSLNLASAVQILSYELRKYHIIQNDENALDREETQTMDSHNSSSSSSTSSTRKKMPTIAQREGFYEVLASVLSNSGFAHADNPRQLMQKMRHLLARAEPDLDELNLLRGALAAIRRHLPKK</sequence>
<comment type="similarity">
    <text evidence="1">Belongs to the class IV-like SAM-binding methyltransferase superfamily. RNA methyltransferase TrmH family.</text>
</comment>
<feature type="domain" description="tRNA/rRNA methyltransferase SpoU type" evidence="6">
    <location>
        <begin position="4"/>
        <end position="180"/>
    </location>
</feature>
<feature type="region of interest" description="Disordered" evidence="5">
    <location>
        <begin position="105"/>
        <end position="141"/>
    </location>
</feature>
<dbReference type="SUPFAM" id="SSF75217">
    <property type="entry name" value="alpha/beta knot"/>
    <property type="match status" value="1"/>
</dbReference>
<keyword evidence="2" id="KW-0489">Methyltransferase</keyword>
<dbReference type="Pfam" id="PF00588">
    <property type="entry name" value="SpoU_methylase"/>
    <property type="match status" value="1"/>
</dbReference>
<dbReference type="InterPro" id="IPR004384">
    <property type="entry name" value="RNA_MeTrfase_TrmJ/LasT"/>
</dbReference>
<dbReference type="Gene3D" id="3.40.1280.10">
    <property type="match status" value="1"/>
</dbReference>
<evidence type="ECO:0000256" key="5">
    <source>
        <dbReference type="SAM" id="MobiDB-lite"/>
    </source>
</evidence>
<reference evidence="7" key="1">
    <citation type="submission" date="2021-01" db="EMBL/GenBank/DDBJ databases">
        <authorList>
            <person name="Corre E."/>
            <person name="Pelletier E."/>
            <person name="Niang G."/>
            <person name="Scheremetjew M."/>
            <person name="Finn R."/>
            <person name="Kale V."/>
            <person name="Holt S."/>
            <person name="Cochrane G."/>
            <person name="Meng A."/>
            <person name="Brown T."/>
            <person name="Cohen L."/>
        </authorList>
    </citation>
    <scope>NUCLEOTIDE SEQUENCE</scope>
    <source>
        <strain evidence="7">Isolate 1302-5</strain>
    </source>
</reference>
<evidence type="ECO:0000259" key="6">
    <source>
        <dbReference type="Pfam" id="PF00588"/>
    </source>
</evidence>
<proteinExistence type="inferred from homology"/>
<dbReference type="GO" id="GO:0008173">
    <property type="term" value="F:RNA methyltransferase activity"/>
    <property type="evidence" value="ECO:0007669"/>
    <property type="project" value="InterPro"/>
</dbReference>
<dbReference type="GO" id="GO:0003723">
    <property type="term" value="F:RNA binding"/>
    <property type="evidence" value="ECO:0007669"/>
    <property type="project" value="InterPro"/>
</dbReference>
<keyword evidence="3" id="KW-0808">Transferase</keyword>
<feature type="compositionally biased region" description="Low complexity" evidence="5">
    <location>
        <begin position="117"/>
        <end position="134"/>
    </location>
</feature>
<dbReference type="CDD" id="cd18093">
    <property type="entry name" value="SpoU-like_TrmJ"/>
    <property type="match status" value="1"/>
</dbReference>
<dbReference type="InterPro" id="IPR029026">
    <property type="entry name" value="tRNA_m1G_MTases_N"/>
</dbReference>
<dbReference type="AlphaFoldDB" id="A0A7S4IL60"/>
<dbReference type="PIRSF" id="PIRSF004808">
    <property type="entry name" value="LasT"/>
    <property type="match status" value="1"/>
</dbReference>
<evidence type="ECO:0000256" key="2">
    <source>
        <dbReference type="ARBA" id="ARBA00022603"/>
    </source>
</evidence>
<protein>
    <recommendedName>
        <fullName evidence="6">tRNA/rRNA methyltransferase SpoU type domain-containing protein</fullName>
    </recommendedName>
</protein>
<evidence type="ECO:0000256" key="1">
    <source>
        <dbReference type="ARBA" id="ARBA00007228"/>
    </source>
</evidence>